<evidence type="ECO:0000256" key="6">
    <source>
        <dbReference type="ARBA" id="ARBA00023274"/>
    </source>
</evidence>
<reference evidence="9 11" key="1">
    <citation type="submission" date="2017-06" db="EMBL/GenBank/DDBJ databases">
        <title>A platform for efficient transgenesis in Macrostomum lignano, a flatworm model organism for stem cell research.</title>
        <authorList>
            <person name="Berezikov E."/>
        </authorList>
    </citation>
    <scope>NUCLEOTIDE SEQUENCE [LARGE SCALE GENOMIC DNA]</scope>
    <source>
        <strain evidence="9">DV1</strain>
        <tissue evidence="9">Whole organism</tissue>
    </source>
</reference>
<dbReference type="Proteomes" id="UP000215902">
    <property type="component" value="Unassembled WGS sequence"/>
</dbReference>
<evidence type="ECO:0000313" key="10">
    <source>
        <dbReference type="EMBL" id="PAA91095.1"/>
    </source>
</evidence>
<evidence type="ECO:0000256" key="1">
    <source>
        <dbReference type="ARBA" id="ARBA00004173"/>
    </source>
</evidence>
<name>A0A267E4P7_9PLAT</name>
<dbReference type="PANTHER" id="PTHR46909:SF1">
    <property type="entry name" value="LARGE RIBOSOMAL SUBUNIT PROTEIN BL36M"/>
    <property type="match status" value="1"/>
</dbReference>
<sequence length="122" mass="14222">EMLAQLVAPMLRLQSIWSSHTMMAALPFASTCATSFYQSALRQNSLLSAAPACLSFGHQQIRGLKYYDKLRKRCRHCYFERNPAGFLTIQCPMHPRHKQQEKPRPPSPKWAFKRHIYKSVNW</sequence>
<evidence type="ECO:0000256" key="7">
    <source>
        <dbReference type="ARBA" id="ARBA00035239"/>
    </source>
</evidence>
<dbReference type="InterPro" id="IPR000473">
    <property type="entry name" value="Ribosomal_bL36"/>
</dbReference>
<evidence type="ECO:0000256" key="3">
    <source>
        <dbReference type="ARBA" id="ARBA00022946"/>
    </source>
</evidence>
<comment type="similarity">
    <text evidence="2">Belongs to the bacterial ribosomal protein bL36 family.</text>
</comment>
<evidence type="ECO:0000313" key="11">
    <source>
        <dbReference type="Proteomes" id="UP000215902"/>
    </source>
</evidence>
<dbReference type="InterPro" id="IPR035977">
    <property type="entry name" value="Ribosomal_bL36_sp"/>
</dbReference>
<evidence type="ECO:0000256" key="5">
    <source>
        <dbReference type="ARBA" id="ARBA00023128"/>
    </source>
</evidence>
<keyword evidence="5" id="KW-0496">Mitochondrion</keyword>
<dbReference type="GO" id="GO:0003735">
    <property type="term" value="F:structural constituent of ribosome"/>
    <property type="evidence" value="ECO:0007669"/>
    <property type="project" value="InterPro"/>
</dbReference>
<keyword evidence="6" id="KW-0687">Ribonucleoprotein</keyword>
<dbReference type="GO" id="GO:0005762">
    <property type="term" value="C:mitochondrial large ribosomal subunit"/>
    <property type="evidence" value="ECO:0007669"/>
    <property type="project" value="TreeGrafter"/>
</dbReference>
<evidence type="ECO:0000256" key="2">
    <source>
        <dbReference type="ARBA" id="ARBA00007645"/>
    </source>
</evidence>
<comment type="caution">
    <text evidence="9">The sequence shown here is derived from an EMBL/GenBank/DDBJ whole genome shotgun (WGS) entry which is preliminary data.</text>
</comment>
<comment type="subcellular location">
    <subcellularLocation>
        <location evidence="1">Mitochondrion</location>
    </subcellularLocation>
</comment>
<dbReference type="EMBL" id="NIVC01002623">
    <property type="protein sequence ID" value="PAA56406.1"/>
    <property type="molecule type" value="Genomic_DNA"/>
</dbReference>
<proteinExistence type="inferred from homology"/>
<dbReference type="GO" id="GO:0006412">
    <property type="term" value="P:translation"/>
    <property type="evidence" value="ECO:0007669"/>
    <property type="project" value="InterPro"/>
</dbReference>
<keyword evidence="4" id="KW-0689">Ribosomal protein</keyword>
<dbReference type="Pfam" id="PF00444">
    <property type="entry name" value="Ribosomal_L36"/>
    <property type="match status" value="1"/>
</dbReference>
<accession>A0A267E4P7</accession>
<evidence type="ECO:0000256" key="4">
    <source>
        <dbReference type="ARBA" id="ARBA00022980"/>
    </source>
</evidence>
<keyword evidence="11" id="KW-1185">Reference proteome</keyword>
<gene>
    <name evidence="9" type="ORF">BOX15_Mlig002462g1</name>
    <name evidence="10" type="ORF">BOX15_Mlig002462g3</name>
</gene>
<dbReference type="SUPFAM" id="SSF57840">
    <property type="entry name" value="Ribosomal protein L36"/>
    <property type="match status" value="1"/>
</dbReference>
<evidence type="ECO:0000256" key="8">
    <source>
        <dbReference type="ARBA" id="ARBA00035411"/>
    </source>
</evidence>
<dbReference type="EMBL" id="NIVC01000094">
    <property type="protein sequence ID" value="PAA91095.1"/>
    <property type="molecule type" value="Genomic_DNA"/>
</dbReference>
<dbReference type="PANTHER" id="PTHR46909">
    <property type="entry name" value="39S RIBOSOMAL PROTEIN L36, MITOCHONDRIAL"/>
    <property type="match status" value="1"/>
</dbReference>
<organism evidence="9 11">
    <name type="scientific">Macrostomum lignano</name>
    <dbReference type="NCBI Taxonomy" id="282301"/>
    <lineage>
        <taxon>Eukaryota</taxon>
        <taxon>Metazoa</taxon>
        <taxon>Spiralia</taxon>
        <taxon>Lophotrochozoa</taxon>
        <taxon>Platyhelminthes</taxon>
        <taxon>Rhabditophora</taxon>
        <taxon>Macrostomorpha</taxon>
        <taxon>Macrostomida</taxon>
        <taxon>Macrostomidae</taxon>
        <taxon>Macrostomum</taxon>
    </lineage>
</organism>
<protein>
    <recommendedName>
        <fullName evidence="7">Large ribosomal subunit protein bL36m</fullName>
    </recommendedName>
    <alternativeName>
        <fullName evidence="8">39S ribosomal protein L36, mitochondrial</fullName>
    </alternativeName>
</protein>
<feature type="non-terminal residue" evidence="9">
    <location>
        <position position="1"/>
    </location>
</feature>
<evidence type="ECO:0000313" key="9">
    <source>
        <dbReference type="EMBL" id="PAA56406.1"/>
    </source>
</evidence>
<keyword evidence="3" id="KW-0809">Transit peptide</keyword>
<dbReference type="InterPro" id="IPR052143">
    <property type="entry name" value="Mitoribosomal_bL36m"/>
</dbReference>
<dbReference type="AlphaFoldDB" id="A0A267E4P7"/>
<dbReference type="OrthoDB" id="10265903at2759"/>